<evidence type="ECO:0000256" key="3">
    <source>
        <dbReference type="RuleBase" id="RU361155"/>
    </source>
</evidence>
<evidence type="ECO:0000259" key="4">
    <source>
        <dbReference type="Pfam" id="PF00685"/>
    </source>
</evidence>
<feature type="domain" description="Sulfotransferase" evidence="4">
    <location>
        <begin position="70"/>
        <end position="319"/>
    </location>
</feature>
<dbReference type="AlphaFoldDB" id="A0A8K0DU10"/>
<dbReference type="OrthoDB" id="205623at2759"/>
<dbReference type="Proteomes" id="UP000796880">
    <property type="component" value="Unassembled WGS sequence"/>
</dbReference>
<comment type="similarity">
    <text evidence="1 3">Belongs to the sulfotransferase 1 family.</text>
</comment>
<protein>
    <recommendedName>
        <fullName evidence="3">Sulfotransferase</fullName>
        <ecNumber evidence="3">2.8.2.-</ecNumber>
    </recommendedName>
</protein>
<dbReference type="PANTHER" id="PTHR11783">
    <property type="entry name" value="SULFOTRANSFERASE SULT"/>
    <property type="match status" value="1"/>
</dbReference>
<keyword evidence="2 3" id="KW-0808">Transferase</keyword>
<evidence type="ECO:0000313" key="6">
    <source>
        <dbReference type="Proteomes" id="UP000796880"/>
    </source>
</evidence>
<dbReference type="InterPro" id="IPR027417">
    <property type="entry name" value="P-loop_NTPase"/>
</dbReference>
<evidence type="ECO:0000313" key="5">
    <source>
        <dbReference type="EMBL" id="KAF3434249.1"/>
    </source>
</evidence>
<dbReference type="GO" id="GO:0008146">
    <property type="term" value="F:sulfotransferase activity"/>
    <property type="evidence" value="ECO:0007669"/>
    <property type="project" value="InterPro"/>
</dbReference>
<proteinExistence type="inferred from homology"/>
<dbReference type="EC" id="2.8.2.-" evidence="3"/>
<dbReference type="SUPFAM" id="SSF52540">
    <property type="entry name" value="P-loop containing nucleoside triphosphate hydrolases"/>
    <property type="match status" value="1"/>
</dbReference>
<dbReference type="Pfam" id="PF00685">
    <property type="entry name" value="Sulfotransfer_1"/>
    <property type="match status" value="1"/>
</dbReference>
<dbReference type="InterPro" id="IPR000863">
    <property type="entry name" value="Sulfotransferase_dom"/>
</dbReference>
<dbReference type="EMBL" id="VOIH02000011">
    <property type="protein sequence ID" value="KAF3434249.1"/>
    <property type="molecule type" value="Genomic_DNA"/>
</dbReference>
<name>A0A8K0DU10_9ROSA</name>
<accession>A0A8K0DU10</accession>
<comment type="caution">
    <text evidence="5">The sequence shown here is derived from an EMBL/GenBank/DDBJ whole genome shotgun (WGS) entry which is preliminary data.</text>
</comment>
<organism evidence="5 6">
    <name type="scientific">Rhamnella rubrinervis</name>
    <dbReference type="NCBI Taxonomy" id="2594499"/>
    <lineage>
        <taxon>Eukaryota</taxon>
        <taxon>Viridiplantae</taxon>
        <taxon>Streptophyta</taxon>
        <taxon>Embryophyta</taxon>
        <taxon>Tracheophyta</taxon>
        <taxon>Spermatophyta</taxon>
        <taxon>Magnoliopsida</taxon>
        <taxon>eudicotyledons</taxon>
        <taxon>Gunneridae</taxon>
        <taxon>Pentapetalae</taxon>
        <taxon>rosids</taxon>
        <taxon>fabids</taxon>
        <taxon>Rosales</taxon>
        <taxon>Rhamnaceae</taxon>
        <taxon>rhamnoid group</taxon>
        <taxon>Rhamneae</taxon>
        <taxon>Rhamnella</taxon>
    </lineage>
</organism>
<evidence type="ECO:0000256" key="2">
    <source>
        <dbReference type="ARBA" id="ARBA00022679"/>
    </source>
</evidence>
<reference evidence="5" key="1">
    <citation type="submission" date="2020-03" db="EMBL/GenBank/DDBJ databases">
        <title>A high-quality chromosome-level genome assembly of a woody plant with both climbing and erect habits, Rhamnella rubrinervis.</title>
        <authorList>
            <person name="Lu Z."/>
            <person name="Yang Y."/>
            <person name="Zhu X."/>
            <person name="Sun Y."/>
        </authorList>
    </citation>
    <scope>NUCLEOTIDE SEQUENCE</scope>
    <source>
        <strain evidence="5">BYM</strain>
        <tissue evidence="5">Leaf</tissue>
    </source>
</reference>
<sequence length="328" mass="37476">MMMMTSCSSSNKEDELKNENEMIDELLISLPTGSFWNDKIYKCKGFWCPSVILLGVISCEQKHFELAAADDIILASLPKSGTTWLKALIFSVVNRNRFKPENSPLLTANPHDLVPFLEVPGLANDHNLNAGGVLDDDQHPRVLSTHLHYPLLPPSVKDSKCRIVYVCRNPLDTLISYFHFQEMLPKDEANENVQPTLSSIHEAYFKYYEEKPEKVLFIKYEDLKEDVVSQLKLLAKFLMFPFTAKEEAQGLVEEIAKMCSLDNLKNLEVNKRGTLRKIKEIPTNSFFRKAEVGDYVNHLTPSMIENFEKLMQDKFGRSGLVFKASHKV</sequence>
<gene>
    <name evidence="5" type="ORF">FNV43_RR25352</name>
</gene>
<dbReference type="Gene3D" id="3.40.50.300">
    <property type="entry name" value="P-loop containing nucleotide triphosphate hydrolases"/>
    <property type="match status" value="1"/>
</dbReference>
<evidence type="ECO:0000256" key="1">
    <source>
        <dbReference type="ARBA" id="ARBA00005771"/>
    </source>
</evidence>
<keyword evidence="6" id="KW-1185">Reference proteome</keyword>